<keyword evidence="4" id="KW-1003">Cell membrane</keyword>
<dbReference type="InterPro" id="IPR005467">
    <property type="entry name" value="His_kinase_dom"/>
</dbReference>
<keyword evidence="6" id="KW-0808">Transferase</keyword>
<dbReference type="RefSeq" id="WP_377875847.1">
    <property type="nucleotide sequence ID" value="NZ_JBHMAY010000085.1"/>
</dbReference>
<evidence type="ECO:0000256" key="11">
    <source>
        <dbReference type="ARBA" id="ARBA00022989"/>
    </source>
</evidence>
<keyword evidence="7 13" id="KW-0812">Transmembrane</keyword>
<evidence type="ECO:0000256" key="13">
    <source>
        <dbReference type="SAM" id="Phobius"/>
    </source>
</evidence>
<dbReference type="PANTHER" id="PTHR44936">
    <property type="entry name" value="SENSOR PROTEIN CREC"/>
    <property type="match status" value="1"/>
</dbReference>
<dbReference type="InterPro" id="IPR003594">
    <property type="entry name" value="HATPase_dom"/>
</dbReference>
<accession>A0ABV7QWS1</accession>
<dbReference type="Pfam" id="PF02518">
    <property type="entry name" value="HATPase_c"/>
    <property type="match status" value="1"/>
</dbReference>
<comment type="caution">
    <text evidence="16">The sequence shown here is derived from an EMBL/GenBank/DDBJ whole genome shotgun (WGS) entry which is preliminary data.</text>
</comment>
<reference evidence="17" key="1">
    <citation type="journal article" date="2019" name="Int. J. Syst. Evol. Microbiol.">
        <title>The Global Catalogue of Microorganisms (GCM) 10K type strain sequencing project: providing services to taxonomists for standard genome sequencing and annotation.</title>
        <authorList>
            <consortium name="The Broad Institute Genomics Platform"/>
            <consortium name="The Broad Institute Genome Sequencing Center for Infectious Disease"/>
            <person name="Wu L."/>
            <person name="Ma J."/>
        </authorList>
    </citation>
    <scope>NUCLEOTIDE SEQUENCE [LARGE SCALE GENOMIC DNA]</scope>
    <source>
        <strain evidence="17">CGMCC 4.7682</strain>
    </source>
</reference>
<dbReference type="Pfam" id="PF00672">
    <property type="entry name" value="HAMP"/>
    <property type="match status" value="1"/>
</dbReference>
<evidence type="ECO:0000259" key="14">
    <source>
        <dbReference type="PROSITE" id="PS50109"/>
    </source>
</evidence>
<comment type="catalytic activity">
    <reaction evidence="1">
        <text>ATP + protein L-histidine = ADP + protein N-phospho-L-histidine.</text>
        <dbReference type="EC" id="2.7.13.3"/>
    </reaction>
</comment>
<dbReference type="SUPFAM" id="SSF47384">
    <property type="entry name" value="Homodimeric domain of signal transducing histidine kinase"/>
    <property type="match status" value="1"/>
</dbReference>
<keyword evidence="10 16" id="KW-0067">ATP-binding</keyword>
<dbReference type="PROSITE" id="PS50885">
    <property type="entry name" value="HAMP"/>
    <property type="match status" value="1"/>
</dbReference>
<keyword evidence="9" id="KW-0418">Kinase</keyword>
<dbReference type="CDD" id="cd06225">
    <property type="entry name" value="HAMP"/>
    <property type="match status" value="1"/>
</dbReference>
<evidence type="ECO:0000256" key="8">
    <source>
        <dbReference type="ARBA" id="ARBA00022741"/>
    </source>
</evidence>
<keyword evidence="8" id="KW-0547">Nucleotide-binding</keyword>
<feature type="domain" description="HAMP" evidence="15">
    <location>
        <begin position="208"/>
        <end position="260"/>
    </location>
</feature>
<dbReference type="SMART" id="SM00387">
    <property type="entry name" value="HATPase_c"/>
    <property type="match status" value="1"/>
</dbReference>
<evidence type="ECO:0000256" key="12">
    <source>
        <dbReference type="ARBA" id="ARBA00023012"/>
    </source>
</evidence>
<dbReference type="EC" id="2.7.13.3" evidence="3"/>
<evidence type="ECO:0000259" key="15">
    <source>
        <dbReference type="PROSITE" id="PS50885"/>
    </source>
</evidence>
<protein>
    <recommendedName>
        <fullName evidence="3">histidine kinase</fullName>
        <ecNumber evidence="3">2.7.13.3</ecNumber>
    </recommendedName>
</protein>
<evidence type="ECO:0000256" key="5">
    <source>
        <dbReference type="ARBA" id="ARBA00022553"/>
    </source>
</evidence>
<feature type="transmembrane region" description="Helical" evidence="13">
    <location>
        <begin position="12"/>
        <end position="31"/>
    </location>
</feature>
<evidence type="ECO:0000256" key="6">
    <source>
        <dbReference type="ARBA" id="ARBA00022679"/>
    </source>
</evidence>
<organism evidence="16 17">
    <name type="scientific">Amycolatopsis halotolerans</name>
    <dbReference type="NCBI Taxonomy" id="330083"/>
    <lineage>
        <taxon>Bacteria</taxon>
        <taxon>Bacillati</taxon>
        <taxon>Actinomycetota</taxon>
        <taxon>Actinomycetes</taxon>
        <taxon>Pseudonocardiales</taxon>
        <taxon>Pseudonocardiaceae</taxon>
        <taxon>Amycolatopsis</taxon>
    </lineage>
</organism>
<dbReference type="InterPro" id="IPR004358">
    <property type="entry name" value="Sig_transdc_His_kin-like_C"/>
</dbReference>
<name>A0ABV7QWS1_9PSEU</name>
<dbReference type="InterPro" id="IPR036097">
    <property type="entry name" value="HisK_dim/P_sf"/>
</dbReference>
<evidence type="ECO:0000256" key="1">
    <source>
        <dbReference type="ARBA" id="ARBA00000085"/>
    </source>
</evidence>
<dbReference type="EMBL" id="JBHRWI010000069">
    <property type="protein sequence ID" value="MFC3516688.1"/>
    <property type="molecule type" value="Genomic_DNA"/>
</dbReference>
<comment type="subcellular location">
    <subcellularLocation>
        <location evidence="2">Cell membrane</location>
        <topology evidence="2">Multi-pass membrane protein</topology>
    </subcellularLocation>
</comment>
<dbReference type="SUPFAM" id="SSF158472">
    <property type="entry name" value="HAMP domain-like"/>
    <property type="match status" value="1"/>
</dbReference>
<dbReference type="InterPro" id="IPR003661">
    <property type="entry name" value="HisK_dim/P_dom"/>
</dbReference>
<dbReference type="SUPFAM" id="SSF55874">
    <property type="entry name" value="ATPase domain of HSP90 chaperone/DNA topoisomerase II/histidine kinase"/>
    <property type="match status" value="1"/>
</dbReference>
<feature type="transmembrane region" description="Helical" evidence="13">
    <location>
        <begin position="188"/>
        <end position="210"/>
    </location>
</feature>
<dbReference type="CDD" id="cd00075">
    <property type="entry name" value="HATPase"/>
    <property type="match status" value="1"/>
</dbReference>
<dbReference type="PRINTS" id="PR00344">
    <property type="entry name" value="BCTRLSENSOR"/>
</dbReference>
<dbReference type="SMART" id="SM00304">
    <property type="entry name" value="HAMP"/>
    <property type="match status" value="1"/>
</dbReference>
<keyword evidence="13" id="KW-0472">Membrane</keyword>
<keyword evidence="5" id="KW-0597">Phosphoprotein</keyword>
<dbReference type="Proteomes" id="UP001595764">
    <property type="component" value="Unassembled WGS sequence"/>
</dbReference>
<dbReference type="Pfam" id="PF00512">
    <property type="entry name" value="HisKA"/>
    <property type="match status" value="1"/>
</dbReference>
<proteinExistence type="predicted"/>
<evidence type="ECO:0000256" key="2">
    <source>
        <dbReference type="ARBA" id="ARBA00004651"/>
    </source>
</evidence>
<dbReference type="CDD" id="cd00082">
    <property type="entry name" value="HisKA"/>
    <property type="match status" value="1"/>
</dbReference>
<keyword evidence="17" id="KW-1185">Reference proteome</keyword>
<evidence type="ECO:0000256" key="10">
    <source>
        <dbReference type="ARBA" id="ARBA00022840"/>
    </source>
</evidence>
<evidence type="ECO:0000313" key="16">
    <source>
        <dbReference type="EMBL" id="MFC3516688.1"/>
    </source>
</evidence>
<dbReference type="InterPro" id="IPR036890">
    <property type="entry name" value="HATPase_C_sf"/>
</dbReference>
<dbReference type="SMART" id="SM00388">
    <property type="entry name" value="HisKA"/>
    <property type="match status" value="1"/>
</dbReference>
<sequence length="484" mass="51760">MKLPAFGLRVRITAAVVLVTTTATAVMAFAATKLQEDDAIAGFTFAAQSSVSALFDKTWPVLEQAMAGNGTVTDFARAMDGRTTEWALFTKRPDGSAELVDYGAHNLWWAPKPVPIRVSDRESVVASVANRVLVRTGKPADLLTASTVDPATGRDVLVVSGNFVTYWMVQFFDLTPLEQNLAAQRRKLACLALGVAVFGVGAALLAARYIQRPVRRVASAARELGDGAFDVRVPVKGRDELADLAASFNSMAQRVSESVGELRAKDRQQQRFVADVAHDLRTPVSSLVATADTLDSASHETRTRAKRLLATQARRLAKLVEDLMEISRFDAGSTDFRPEPVDLPELVEDAIEVSVPGTEVRATGTGDTTVVADPRRVHAIVCNLLVNAVRHGRTPVTVSIRGTAADVAIAVSDSGPGIPEDLLPILFDRFVRGDHARRETEGSGLGLSIARENALVHGGDLTAHNDGGAVFTLTLPRRVAGQSG</sequence>
<dbReference type="GO" id="GO:0005524">
    <property type="term" value="F:ATP binding"/>
    <property type="evidence" value="ECO:0007669"/>
    <property type="project" value="UniProtKB-KW"/>
</dbReference>
<keyword evidence="11 13" id="KW-1133">Transmembrane helix</keyword>
<keyword evidence="12" id="KW-0902">Two-component regulatory system</keyword>
<dbReference type="PROSITE" id="PS50109">
    <property type="entry name" value="HIS_KIN"/>
    <property type="match status" value="1"/>
</dbReference>
<dbReference type="InterPro" id="IPR003660">
    <property type="entry name" value="HAMP_dom"/>
</dbReference>
<gene>
    <name evidence="16" type="ORF">ACFORO_41445</name>
</gene>
<dbReference type="PANTHER" id="PTHR44936:SF10">
    <property type="entry name" value="SENSOR PROTEIN RSTB"/>
    <property type="match status" value="1"/>
</dbReference>
<feature type="domain" description="Histidine kinase" evidence="14">
    <location>
        <begin position="275"/>
        <end position="479"/>
    </location>
</feature>
<evidence type="ECO:0000256" key="7">
    <source>
        <dbReference type="ARBA" id="ARBA00022692"/>
    </source>
</evidence>
<dbReference type="Gene3D" id="6.10.340.10">
    <property type="match status" value="1"/>
</dbReference>
<evidence type="ECO:0000256" key="3">
    <source>
        <dbReference type="ARBA" id="ARBA00012438"/>
    </source>
</evidence>
<dbReference type="Gene3D" id="1.10.287.130">
    <property type="match status" value="1"/>
</dbReference>
<evidence type="ECO:0000313" key="17">
    <source>
        <dbReference type="Proteomes" id="UP001595764"/>
    </source>
</evidence>
<evidence type="ECO:0000256" key="9">
    <source>
        <dbReference type="ARBA" id="ARBA00022777"/>
    </source>
</evidence>
<dbReference type="Gene3D" id="3.30.565.10">
    <property type="entry name" value="Histidine kinase-like ATPase, C-terminal domain"/>
    <property type="match status" value="1"/>
</dbReference>
<evidence type="ECO:0000256" key="4">
    <source>
        <dbReference type="ARBA" id="ARBA00022475"/>
    </source>
</evidence>
<dbReference type="InterPro" id="IPR050980">
    <property type="entry name" value="2C_sensor_his_kinase"/>
</dbReference>